<dbReference type="InterPro" id="IPR034353">
    <property type="entry name" value="ABT1/ESF2_RRM"/>
</dbReference>
<feature type="region of interest" description="Disordered" evidence="6">
    <location>
        <begin position="1"/>
        <end position="59"/>
    </location>
</feature>
<evidence type="ECO:0000256" key="1">
    <source>
        <dbReference type="ARBA" id="ARBA00004604"/>
    </source>
</evidence>
<evidence type="ECO:0000313" key="7">
    <source>
        <dbReference type="EMBL" id="KAG5643255.1"/>
    </source>
</evidence>
<feature type="compositionally biased region" description="Basic and acidic residues" evidence="6">
    <location>
        <begin position="227"/>
        <end position="240"/>
    </location>
</feature>
<comment type="caution">
    <text evidence="7">The sequence shown here is derived from an EMBL/GenBank/DDBJ whole genome shotgun (WGS) entry which is preliminary data.</text>
</comment>
<evidence type="ECO:0000256" key="2">
    <source>
        <dbReference type="ARBA" id="ARBA00005819"/>
    </source>
</evidence>
<dbReference type="Proteomes" id="UP000775547">
    <property type="component" value="Unassembled WGS sequence"/>
</dbReference>
<evidence type="ECO:0000256" key="4">
    <source>
        <dbReference type="ARBA" id="ARBA00023242"/>
    </source>
</evidence>
<dbReference type="AlphaFoldDB" id="A0A9P7G9P0"/>
<dbReference type="GO" id="GO:0034462">
    <property type="term" value="P:small-subunit processome assembly"/>
    <property type="evidence" value="ECO:0007669"/>
    <property type="project" value="TreeGrafter"/>
</dbReference>
<comment type="similarity">
    <text evidence="2">Belongs to the ESF2/ABP1 family.</text>
</comment>
<dbReference type="InterPro" id="IPR012677">
    <property type="entry name" value="Nucleotide-bd_a/b_plait_sf"/>
</dbReference>
<dbReference type="InterPro" id="IPR039119">
    <property type="entry name" value="ABT1/Esf2"/>
</dbReference>
<organism evidence="7 8">
    <name type="scientific">Asterophora parasitica</name>
    <dbReference type="NCBI Taxonomy" id="117018"/>
    <lineage>
        <taxon>Eukaryota</taxon>
        <taxon>Fungi</taxon>
        <taxon>Dikarya</taxon>
        <taxon>Basidiomycota</taxon>
        <taxon>Agaricomycotina</taxon>
        <taxon>Agaricomycetes</taxon>
        <taxon>Agaricomycetidae</taxon>
        <taxon>Agaricales</taxon>
        <taxon>Tricholomatineae</taxon>
        <taxon>Lyophyllaceae</taxon>
        <taxon>Asterophora</taxon>
    </lineage>
</organism>
<dbReference type="GO" id="GO:0000472">
    <property type="term" value="P:endonucleolytic cleavage to generate mature 5'-end of SSU-rRNA from (SSU-rRNA, 5.8S rRNA, LSU-rRNA)"/>
    <property type="evidence" value="ECO:0007669"/>
    <property type="project" value="TreeGrafter"/>
</dbReference>
<gene>
    <name evidence="7" type="ORF">DXG03_001265</name>
</gene>
<dbReference type="GO" id="GO:0005730">
    <property type="term" value="C:nucleolus"/>
    <property type="evidence" value="ECO:0007669"/>
    <property type="project" value="UniProtKB-SubCell"/>
</dbReference>
<evidence type="ECO:0000256" key="6">
    <source>
        <dbReference type="SAM" id="MobiDB-lite"/>
    </source>
</evidence>
<proteinExistence type="inferred from homology"/>
<evidence type="ECO:0000256" key="3">
    <source>
        <dbReference type="ARBA" id="ARBA00022884"/>
    </source>
</evidence>
<dbReference type="InterPro" id="IPR035979">
    <property type="entry name" value="RBD_domain_sf"/>
</dbReference>
<dbReference type="GO" id="GO:0000447">
    <property type="term" value="P:endonucleolytic cleavage in ITS1 to separate SSU-rRNA from 5.8S rRNA and LSU-rRNA from tricistronic rRNA transcript (SSU-rRNA, 5.8S rRNA, LSU-rRNA)"/>
    <property type="evidence" value="ECO:0007669"/>
    <property type="project" value="TreeGrafter"/>
</dbReference>
<dbReference type="OrthoDB" id="287393at2759"/>
<evidence type="ECO:0000256" key="5">
    <source>
        <dbReference type="ARBA" id="ARBA00032634"/>
    </source>
</evidence>
<dbReference type="EMBL" id="JABCKV010000124">
    <property type="protein sequence ID" value="KAG5643255.1"/>
    <property type="molecule type" value="Genomic_DNA"/>
</dbReference>
<keyword evidence="3" id="KW-0694">RNA-binding</keyword>
<comment type="subcellular location">
    <subcellularLocation>
        <location evidence="1">Nucleus</location>
        <location evidence="1">Nucleolus</location>
    </subcellularLocation>
</comment>
<dbReference type="PANTHER" id="PTHR12311:SF7">
    <property type="entry name" value="ACTIVATOR OF BASAL TRANSCRIPTION 1"/>
    <property type="match status" value="1"/>
</dbReference>
<dbReference type="Gene3D" id="3.30.70.330">
    <property type="match status" value="1"/>
</dbReference>
<reference evidence="7" key="2">
    <citation type="submission" date="2021-10" db="EMBL/GenBank/DDBJ databases">
        <title>Phylogenomics reveals ancestral predisposition of the termite-cultivated fungus Termitomyces towards a domesticated lifestyle.</title>
        <authorList>
            <person name="Auxier B."/>
            <person name="Grum-Grzhimaylo A."/>
            <person name="Cardenas M.E."/>
            <person name="Lodge J.D."/>
            <person name="Laessoe T."/>
            <person name="Pedersen O."/>
            <person name="Smith M.E."/>
            <person name="Kuyper T.W."/>
            <person name="Franco-Molano E.A."/>
            <person name="Baroni T.J."/>
            <person name="Aanen D.K."/>
        </authorList>
    </citation>
    <scope>NUCLEOTIDE SEQUENCE</scope>
    <source>
        <strain evidence="7">AP01</strain>
        <tissue evidence="7">Mycelium</tissue>
    </source>
</reference>
<accession>A0A9P7G9P0</accession>
<reference evidence="7" key="1">
    <citation type="submission" date="2020-07" db="EMBL/GenBank/DDBJ databases">
        <authorList>
            <person name="Nieuwenhuis M."/>
            <person name="Van De Peppel L.J.J."/>
        </authorList>
    </citation>
    <scope>NUCLEOTIDE SEQUENCE</scope>
    <source>
        <strain evidence="7">AP01</strain>
        <tissue evidence="7">Mycelium</tissue>
    </source>
</reference>
<dbReference type="PANTHER" id="PTHR12311">
    <property type="entry name" value="ACTIVATOR OF BASAL TRANSCRIPTION 1"/>
    <property type="match status" value="1"/>
</dbReference>
<dbReference type="CDD" id="cd12263">
    <property type="entry name" value="RRM_ABT1_like"/>
    <property type="match status" value="1"/>
</dbReference>
<evidence type="ECO:0000313" key="8">
    <source>
        <dbReference type="Proteomes" id="UP000775547"/>
    </source>
</evidence>
<dbReference type="GO" id="GO:0003723">
    <property type="term" value="F:RNA binding"/>
    <property type="evidence" value="ECO:0007669"/>
    <property type="project" value="UniProtKB-KW"/>
</dbReference>
<protein>
    <recommendedName>
        <fullName evidence="5">18S rRNA factor 2</fullName>
    </recommendedName>
</protein>
<feature type="region of interest" description="Disordered" evidence="6">
    <location>
        <begin position="227"/>
        <end position="279"/>
    </location>
</feature>
<keyword evidence="8" id="KW-1185">Reference proteome</keyword>
<keyword evidence="4" id="KW-0539">Nucleus</keyword>
<name>A0A9P7G9P0_9AGAR</name>
<dbReference type="GO" id="GO:0000480">
    <property type="term" value="P:endonucleolytic cleavage in 5'-ETS of tricistronic rRNA transcript (SSU-rRNA, 5.8S rRNA, LSU-rRNA)"/>
    <property type="evidence" value="ECO:0007669"/>
    <property type="project" value="TreeGrafter"/>
</dbReference>
<dbReference type="SUPFAM" id="SSF54928">
    <property type="entry name" value="RNA-binding domain, RBD"/>
    <property type="match status" value="1"/>
</dbReference>
<sequence>MLKALSEEPEAGPSHLEGSQTSDYDGEVENSSEGTAVLHSNDADDALDPEGFSGPSEKVVKPLTREALEEFKKIQDRAGVIYISRIPPGMRPTKVRHLMSMHGDIGRVYLQQEDAKRAYLRKKYTATKKAHFTEGWVEFKDKKVARQVAEMLNAQPIGGKKGSRWRDDVWTMKYLPKFKWNMLTEQVAHEAAIHAAKLRVELSHSRTEQQEYLKNVELARVLEKRSEKKREKGEELEMKPRKERPRNKRVVEDSEEALQSRKKKKSAEGQLDSVLSSIF</sequence>